<proteinExistence type="predicted"/>
<comment type="caution">
    <text evidence="1">The sequence shown here is derived from an EMBL/GenBank/DDBJ whole genome shotgun (WGS) entry which is preliminary data.</text>
</comment>
<organism evidence="1">
    <name type="scientific">marine sediment metagenome</name>
    <dbReference type="NCBI Taxonomy" id="412755"/>
    <lineage>
        <taxon>unclassified sequences</taxon>
        <taxon>metagenomes</taxon>
        <taxon>ecological metagenomes</taxon>
    </lineage>
</organism>
<dbReference type="InterPro" id="IPR012334">
    <property type="entry name" value="Pectin_lyas_fold"/>
</dbReference>
<feature type="non-terminal residue" evidence="1">
    <location>
        <position position="1"/>
    </location>
</feature>
<evidence type="ECO:0008006" key="2">
    <source>
        <dbReference type="Google" id="ProtNLM"/>
    </source>
</evidence>
<reference evidence="1" key="1">
    <citation type="journal article" date="2015" name="Nature">
        <title>Complex archaea that bridge the gap between prokaryotes and eukaryotes.</title>
        <authorList>
            <person name="Spang A."/>
            <person name="Saw J.H."/>
            <person name="Jorgensen S.L."/>
            <person name="Zaremba-Niedzwiedzka K."/>
            <person name="Martijn J."/>
            <person name="Lind A.E."/>
            <person name="van Eijk R."/>
            <person name="Schleper C."/>
            <person name="Guy L."/>
            <person name="Ettema T.J."/>
        </authorList>
    </citation>
    <scope>NUCLEOTIDE SEQUENCE</scope>
</reference>
<evidence type="ECO:0000313" key="1">
    <source>
        <dbReference type="EMBL" id="KKL22904.1"/>
    </source>
</evidence>
<protein>
    <recommendedName>
        <fullName evidence="2">Right handed beta helix domain-containing protein</fullName>
    </recommendedName>
</protein>
<name>A0A0F9BM26_9ZZZZ</name>
<gene>
    <name evidence="1" type="ORF">LCGC14_2430740</name>
</gene>
<dbReference type="Gene3D" id="2.160.20.10">
    <property type="entry name" value="Single-stranded right-handed beta-helix, Pectin lyase-like"/>
    <property type="match status" value="1"/>
</dbReference>
<dbReference type="EMBL" id="LAZR01037168">
    <property type="protein sequence ID" value="KKL22904.1"/>
    <property type="molecule type" value="Genomic_DNA"/>
</dbReference>
<feature type="non-terminal residue" evidence="1">
    <location>
        <position position="523"/>
    </location>
</feature>
<accession>A0A0F9BM26</accession>
<dbReference type="AlphaFoldDB" id="A0A0F9BM26"/>
<sequence length="523" mass="55199">VHEAALDGIHVPPNGSRHVIVGNNITKAGRDGVQIDGTEGLCLISGNTIDTPGRYGIYLTEFTVDNLLGTNLITGAGSQDIRDDSIGSINTDWLANPFYNGTMLETMRVVVTEAAGTVTMSIDQVDGGDLTMRFSDGRTILDTTPASTIELTSGSDNAPTSNFIYILQSDKILTKSTSDFPTDVEHIKVAFFSVPSAAFVAAKGVRGFQVWNDHAQDESGQGHMADMSEWIRHQPAKWHSGLSGAGVDDYLTIVGTTVDLKIASGYVYQLHRHAISAFDTSTGGEVLVKNWPGDAWHLISNLYDIVDDSTGVTIPNNKYFNFVVAGVANKESEFGPLLVNVPGGSYNKQSDAEQDVSGHDVFTIPGAFSRESSTAFLICRITMRHQNASGGTWTHIRTLDLRGVSPAAAAGGSTGVTTTEFADNAFKIFDESDVTKVVAFQASGISTGTTRTLTVPDGDGTLILATGLAGGQTLIGGTASGEDLTLQSTAHATKGVISLADTLYVNEVNGRGGIGTASPQKDL</sequence>